<feature type="transmembrane region" description="Helical" evidence="12">
    <location>
        <begin position="165"/>
        <end position="185"/>
    </location>
</feature>
<proteinExistence type="inferred from homology"/>
<dbReference type="EMBL" id="JAERRB010000009">
    <property type="protein sequence ID" value="MBL0744176.1"/>
    <property type="molecule type" value="Genomic_DNA"/>
</dbReference>
<dbReference type="PANTHER" id="PTHR10110">
    <property type="entry name" value="SODIUM/HYDROGEN EXCHANGER"/>
    <property type="match status" value="1"/>
</dbReference>
<gene>
    <name evidence="14" type="ORF">JI741_23290</name>
</gene>
<comment type="caution">
    <text evidence="14">The sequence shown here is derived from an EMBL/GenBank/DDBJ whole genome shotgun (WGS) entry which is preliminary data.</text>
</comment>
<comment type="subcellular location">
    <subcellularLocation>
        <location evidence="1">Cell membrane</location>
        <topology evidence="1">Multi-pass membrane protein</topology>
    </subcellularLocation>
</comment>
<comment type="similarity">
    <text evidence="2">Belongs to the monovalent cation:proton antiporter 1 (CPA1) transporter (TC 2.A.36) family.</text>
</comment>
<evidence type="ECO:0000313" key="15">
    <source>
        <dbReference type="Proteomes" id="UP000613030"/>
    </source>
</evidence>
<evidence type="ECO:0000313" key="14">
    <source>
        <dbReference type="EMBL" id="MBL0744176.1"/>
    </source>
</evidence>
<dbReference type="PANTHER" id="PTHR10110:SF195">
    <property type="entry name" value="NA(+)_H(+) ANTIPORTER NHAS2"/>
    <property type="match status" value="1"/>
</dbReference>
<dbReference type="RefSeq" id="WP_202013817.1">
    <property type="nucleotide sequence ID" value="NZ_JAERRB010000009.1"/>
</dbReference>
<keyword evidence="9" id="KW-0406">Ion transport</keyword>
<evidence type="ECO:0000256" key="5">
    <source>
        <dbReference type="ARBA" id="ARBA00022475"/>
    </source>
</evidence>
<reference evidence="14 15" key="1">
    <citation type="submission" date="2021-01" db="EMBL/GenBank/DDBJ databases">
        <title>Chryseolinea sp. Jin1 Genome sequencing and assembly.</title>
        <authorList>
            <person name="Kim I."/>
        </authorList>
    </citation>
    <scope>NUCLEOTIDE SEQUENCE [LARGE SCALE GENOMIC DNA]</scope>
    <source>
        <strain evidence="14 15">Jin1</strain>
    </source>
</reference>
<feature type="transmembrane region" description="Helical" evidence="12">
    <location>
        <begin position="382"/>
        <end position="402"/>
    </location>
</feature>
<dbReference type="InterPro" id="IPR006153">
    <property type="entry name" value="Cation/H_exchanger_TM"/>
</dbReference>
<evidence type="ECO:0000256" key="12">
    <source>
        <dbReference type="SAM" id="Phobius"/>
    </source>
</evidence>
<feature type="transmembrane region" description="Helical" evidence="12">
    <location>
        <begin position="70"/>
        <end position="87"/>
    </location>
</feature>
<dbReference type="InterPro" id="IPR018422">
    <property type="entry name" value="Cation/H_exchanger_CPA1"/>
</dbReference>
<keyword evidence="4" id="KW-0050">Antiport</keyword>
<feature type="transmembrane region" description="Helical" evidence="12">
    <location>
        <begin position="127"/>
        <end position="153"/>
    </location>
</feature>
<dbReference type="Pfam" id="PF00999">
    <property type="entry name" value="Na_H_Exchanger"/>
    <property type="match status" value="1"/>
</dbReference>
<keyword evidence="7 12" id="KW-1133">Transmembrane helix</keyword>
<keyword evidence="15" id="KW-1185">Reference proteome</keyword>
<sequence length="422" mass="46494">MGIYFTLTILIGISAVFSYLNHRFIKMPFVIGLFFLSTLLSLFIISSKLWNQYYYSEIKDIIEHADISDYILNIMLGFLLFAGSLHTEWSDIKRQWKPISLFAFGGVLISSATVATLMYGLCLALGVYVEFIYCLIFGALISPTDPIAVLGILAKANVPKKIESIIIGESLFNDGVGVVVFIALLTTLKSGSGEIDYGAFGVLFIQEAVGGTLFGLILGFILYRLLRSIDNYEAEVLLTIAFVMAGYATCIHFHISGPLAMVIMGLFVGNYKNKSAMSDHSQEYVHKFWTLLDVILNAILFIIIAFVLVVVDLKSIYICIALISILLVLLSRTLVVYLPKLLLPRFTNIDRSEATILIWGGLRGGLSITLVLSLPSGESKELLTIATYFCVVFSILVQGLTIGKLAKRIAKTDAAPQTNTQL</sequence>
<name>A0ABS1KXI9_9BACT</name>
<dbReference type="Proteomes" id="UP000613030">
    <property type="component" value="Unassembled WGS sequence"/>
</dbReference>
<feature type="transmembrane region" description="Helical" evidence="12">
    <location>
        <begin position="29"/>
        <end position="50"/>
    </location>
</feature>
<feature type="transmembrane region" description="Helical" evidence="12">
    <location>
        <begin position="99"/>
        <end position="121"/>
    </location>
</feature>
<accession>A0ABS1KXI9</accession>
<keyword evidence="5" id="KW-1003">Cell membrane</keyword>
<evidence type="ECO:0000256" key="7">
    <source>
        <dbReference type="ARBA" id="ARBA00022989"/>
    </source>
</evidence>
<feature type="transmembrane region" description="Helical" evidence="12">
    <location>
        <begin position="316"/>
        <end position="338"/>
    </location>
</feature>
<evidence type="ECO:0000259" key="13">
    <source>
        <dbReference type="Pfam" id="PF00999"/>
    </source>
</evidence>
<evidence type="ECO:0000256" key="11">
    <source>
        <dbReference type="ARBA" id="ARBA00023201"/>
    </source>
</evidence>
<evidence type="ECO:0000256" key="9">
    <source>
        <dbReference type="ARBA" id="ARBA00023065"/>
    </source>
</evidence>
<evidence type="ECO:0000256" key="3">
    <source>
        <dbReference type="ARBA" id="ARBA00022448"/>
    </source>
</evidence>
<evidence type="ECO:0000256" key="4">
    <source>
        <dbReference type="ARBA" id="ARBA00022449"/>
    </source>
</evidence>
<keyword evidence="6 12" id="KW-0812">Transmembrane</keyword>
<keyword evidence="8" id="KW-0915">Sodium</keyword>
<evidence type="ECO:0000256" key="10">
    <source>
        <dbReference type="ARBA" id="ARBA00023136"/>
    </source>
</evidence>
<keyword evidence="3" id="KW-0813">Transport</keyword>
<protein>
    <submittedName>
        <fullName evidence="14">Sodium:proton antiporter</fullName>
    </submittedName>
</protein>
<feature type="transmembrane region" description="Helical" evidence="12">
    <location>
        <begin position="6"/>
        <end position="22"/>
    </location>
</feature>
<feature type="transmembrane region" description="Helical" evidence="12">
    <location>
        <begin position="197"/>
        <end position="223"/>
    </location>
</feature>
<feature type="domain" description="Cation/H+ exchanger transmembrane" evidence="13">
    <location>
        <begin position="13"/>
        <end position="406"/>
    </location>
</feature>
<organism evidence="14 15">
    <name type="scientific">Chryseolinea lacunae</name>
    <dbReference type="NCBI Taxonomy" id="2801331"/>
    <lineage>
        <taxon>Bacteria</taxon>
        <taxon>Pseudomonadati</taxon>
        <taxon>Bacteroidota</taxon>
        <taxon>Cytophagia</taxon>
        <taxon>Cytophagales</taxon>
        <taxon>Fulvivirgaceae</taxon>
        <taxon>Chryseolinea</taxon>
    </lineage>
</organism>
<evidence type="ECO:0000256" key="8">
    <source>
        <dbReference type="ARBA" id="ARBA00023053"/>
    </source>
</evidence>
<feature type="transmembrane region" description="Helical" evidence="12">
    <location>
        <begin position="235"/>
        <end position="268"/>
    </location>
</feature>
<evidence type="ECO:0000256" key="2">
    <source>
        <dbReference type="ARBA" id="ARBA00007367"/>
    </source>
</evidence>
<evidence type="ECO:0000256" key="6">
    <source>
        <dbReference type="ARBA" id="ARBA00022692"/>
    </source>
</evidence>
<keyword evidence="11" id="KW-0739">Sodium transport</keyword>
<keyword evidence="10 12" id="KW-0472">Membrane</keyword>
<evidence type="ECO:0000256" key="1">
    <source>
        <dbReference type="ARBA" id="ARBA00004651"/>
    </source>
</evidence>
<dbReference type="Gene3D" id="6.10.140.1330">
    <property type="match status" value="1"/>
</dbReference>
<feature type="transmembrane region" description="Helical" evidence="12">
    <location>
        <begin position="288"/>
        <end position="309"/>
    </location>
</feature>